<evidence type="ECO:0000259" key="1">
    <source>
        <dbReference type="Pfam" id="PF02915"/>
    </source>
</evidence>
<organism evidence="2 3">
    <name type="scientific">Candidatus Nitronauta litoralis</name>
    <dbReference type="NCBI Taxonomy" id="2705533"/>
    <lineage>
        <taxon>Bacteria</taxon>
        <taxon>Pseudomonadati</taxon>
        <taxon>Nitrospinota/Tectimicrobiota group</taxon>
        <taxon>Nitrospinota</taxon>
        <taxon>Nitrospinia</taxon>
        <taxon>Nitrospinales</taxon>
        <taxon>Nitrospinaceae</taxon>
        <taxon>Candidatus Nitronauta</taxon>
    </lineage>
</organism>
<sequence length="169" mass="19155">MATSKSNISPSEINFQCGDAIQVCMAIEREGISFYEQAIKKARDPKVKDVFRRLGRDERDHSKALQAKWKHLQPAVGKRSPTNEEVNRFIQSEVKGRVFDLESLKGPGMQTDLEAVEFGITCEKRSIEVLGFLLEAERKIDVKAIFSHLLVEEKKHLSELEALKAELSI</sequence>
<evidence type="ECO:0000313" key="2">
    <source>
        <dbReference type="EMBL" id="QPJ61784.1"/>
    </source>
</evidence>
<dbReference type="Gene3D" id="1.20.1260.10">
    <property type="match status" value="1"/>
</dbReference>
<dbReference type="SUPFAM" id="SSF47240">
    <property type="entry name" value="Ferritin-like"/>
    <property type="match status" value="1"/>
</dbReference>
<dbReference type="InterPro" id="IPR009078">
    <property type="entry name" value="Ferritin-like_SF"/>
</dbReference>
<dbReference type="EMBL" id="CP048685">
    <property type="protein sequence ID" value="QPJ61784.1"/>
    <property type="molecule type" value="Genomic_DNA"/>
</dbReference>
<dbReference type="GO" id="GO:0046872">
    <property type="term" value="F:metal ion binding"/>
    <property type="evidence" value="ECO:0007669"/>
    <property type="project" value="InterPro"/>
</dbReference>
<dbReference type="Proteomes" id="UP000594688">
    <property type="component" value="Chromosome"/>
</dbReference>
<dbReference type="PANTHER" id="PTHR33531">
    <property type="entry name" value="RUBRERYTHRIN SUBFAMILY"/>
    <property type="match status" value="1"/>
</dbReference>
<gene>
    <name evidence="2" type="ORF">G3M70_07765</name>
</gene>
<dbReference type="AlphaFoldDB" id="A0A7T0BVK7"/>
<dbReference type="PANTHER" id="PTHR33531:SF7">
    <property type="entry name" value="HYPOTHETICAL MEMBRANE PROTEIN, CONSERVED"/>
    <property type="match status" value="1"/>
</dbReference>
<evidence type="ECO:0000313" key="3">
    <source>
        <dbReference type="Proteomes" id="UP000594688"/>
    </source>
</evidence>
<reference evidence="2 3" key="1">
    <citation type="submission" date="2020-02" db="EMBL/GenBank/DDBJ databases">
        <title>Genomic and physiological characterization of two novel Nitrospinaceae genera.</title>
        <authorList>
            <person name="Mueller A.J."/>
            <person name="Jung M.-Y."/>
            <person name="Strachan C.R."/>
            <person name="Herbold C.W."/>
            <person name="Kirkegaard R.H."/>
            <person name="Daims H."/>
        </authorList>
    </citation>
    <scope>NUCLEOTIDE SEQUENCE [LARGE SCALE GENOMIC DNA]</scope>
    <source>
        <strain evidence="2">EB</strain>
    </source>
</reference>
<dbReference type="Pfam" id="PF02915">
    <property type="entry name" value="Rubrerythrin"/>
    <property type="match status" value="1"/>
</dbReference>
<dbReference type="InterPro" id="IPR012347">
    <property type="entry name" value="Ferritin-like"/>
</dbReference>
<accession>A0A7T0BVK7</accession>
<name>A0A7T0BVK7_9BACT</name>
<dbReference type="GO" id="GO:0016491">
    <property type="term" value="F:oxidoreductase activity"/>
    <property type="evidence" value="ECO:0007669"/>
    <property type="project" value="InterPro"/>
</dbReference>
<dbReference type="CDD" id="cd01045">
    <property type="entry name" value="Ferritin_like_AB"/>
    <property type="match status" value="1"/>
</dbReference>
<feature type="domain" description="Rubrerythrin diiron-binding" evidence="1">
    <location>
        <begin position="23"/>
        <end position="163"/>
    </location>
</feature>
<protein>
    <submittedName>
        <fullName evidence="2">Ferritin family protein</fullName>
    </submittedName>
</protein>
<dbReference type="InterPro" id="IPR003251">
    <property type="entry name" value="Rr_diiron-bd_dom"/>
</dbReference>
<proteinExistence type="predicted"/>
<dbReference type="KEGG" id="nli:G3M70_07765"/>